<dbReference type="Gene3D" id="3.30.70.940">
    <property type="entry name" value="NusG, N-terminal domain"/>
    <property type="match status" value="1"/>
</dbReference>
<reference evidence="9 10" key="1">
    <citation type="submission" date="2016-10" db="EMBL/GenBank/DDBJ databases">
        <authorList>
            <person name="de Groot N.N."/>
        </authorList>
    </citation>
    <scope>NUCLEOTIDE SEQUENCE [LARGE SCALE GENOMIC DNA]</scope>
    <source>
        <strain evidence="9 10">DSM 20475</strain>
    </source>
</reference>
<dbReference type="OrthoDB" id="9809075at2"/>
<dbReference type="RefSeq" id="WP_091791117.1">
    <property type="nucleotide sequence ID" value="NZ_FNAF01000002.1"/>
</dbReference>
<evidence type="ECO:0000259" key="8">
    <source>
        <dbReference type="SMART" id="SM00738"/>
    </source>
</evidence>
<sequence length="185" mass="20752">MAENQNKAWYAIHTYSGYEKKVQSTLLTRAKTMNMEDYILRCLVPEEEVREMKNGANRTVVRKLFPGYVFVEMVLTDESWYVVRNTTGVTGFVGAGNSPVPLQDYEVEPLLRALEAAEEGETVPPADLDAEVGDTVGFTDSSFADFIGTIVAIDRDRRKVQVSAALFGGRETSMEMDFDKVYVKK</sequence>
<dbReference type="GO" id="GO:0005829">
    <property type="term" value="C:cytosol"/>
    <property type="evidence" value="ECO:0007669"/>
    <property type="project" value="TreeGrafter"/>
</dbReference>
<dbReference type="InterPro" id="IPR006645">
    <property type="entry name" value="NGN-like_dom"/>
</dbReference>
<dbReference type="InterPro" id="IPR047050">
    <property type="entry name" value="NGN"/>
</dbReference>
<dbReference type="PANTHER" id="PTHR30265:SF2">
    <property type="entry name" value="TRANSCRIPTION TERMINATION_ANTITERMINATION PROTEIN NUSG"/>
    <property type="match status" value="1"/>
</dbReference>
<proteinExistence type="inferred from homology"/>
<dbReference type="InterPro" id="IPR014722">
    <property type="entry name" value="Rib_uL2_dom2"/>
</dbReference>
<dbReference type="GO" id="GO:0031564">
    <property type="term" value="P:transcription antitermination"/>
    <property type="evidence" value="ECO:0007669"/>
    <property type="project" value="UniProtKB-UniRule"/>
</dbReference>
<evidence type="ECO:0000256" key="6">
    <source>
        <dbReference type="NCBIfam" id="TIGR00922"/>
    </source>
</evidence>
<organism evidence="9 10">
    <name type="scientific">Peptococcus niger</name>
    <dbReference type="NCBI Taxonomy" id="2741"/>
    <lineage>
        <taxon>Bacteria</taxon>
        <taxon>Bacillati</taxon>
        <taxon>Bacillota</taxon>
        <taxon>Clostridia</taxon>
        <taxon>Eubacteriales</taxon>
        <taxon>Peptococcaceae</taxon>
        <taxon>Peptococcus</taxon>
    </lineage>
</organism>
<dbReference type="InterPro" id="IPR008991">
    <property type="entry name" value="Translation_prot_SH3-like_sf"/>
</dbReference>
<dbReference type="AlphaFoldDB" id="A0A1G6T9N8"/>
<dbReference type="GO" id="GO:0006353">
    <property type="term" value="P:DNA-templated transcription termination"/>
    <property type="evidence" value="ECO:0007669"/>
    <property type="project" value="UniProtKB-UniRule"/>
</dbReference>
<dbReference type="FunFam" id="3.30.70.940:FF:000002">
    <property type="entry name" value="Transcription termination/antitermination protein NusG"/>
    <property type="match status" value="1"/>
</dbReference>
<dbReference type="HAMAP" id="MF_00948">
    <property type="entry name" value="NusG"/>
    <property type="match status" value="1"/>
</dbReference>
<gene>
    <name evidence="5" type="primary">nusG</name>
    <name evidence="9" type="ORF">SAMN04489866_10296</name>
</gene>
<evidence type="ECO:0000256" key="7">
    <source>
        <dbReference type="RuleBase" id="RU000538"/>
    </source>
</evidence>
<name>A0A1G6T9N8_PEPNI</name>
<dbReference type="Proteomes" id="UP000198995">
    <property type="component" value="Unassembled WGS sequence"/>
</dbReference>
<keyword evidence="2 5" id="KW-0889">Transcription antitermination</keyword>
<protein>
    <recommendedName>
        <fullName evidence="5 6">Transcription termination/antitermination protein NusG</fullName>
    </recommendedName>
</protein>
<dbReference type="Gene3D" id="2.30.30.30">
    <property type="match status" value="1"/>
</dbReference>
<evidence type="ECO:0000313" key="9">
    <source>
        <dbReference type="EMBL" id="SDD25749.1"/>
    </source>
</evidence>
<dbReference type="Pfam" id="PF02357">
    <property type="entry name" value="NusG"/>
    <property type="match status" value="1"/>
</dbReference>
<dbReference type="SUPFAM" id="SSF50104">
    <property type="entry name" value="Translation proteins SH3-like domain"/>
    <property type="match status" value="1"/>
</dbReference>
<dbReference type="InterPro" id="IPR043425">
    <property type="entry name" value="NusG-like"/>
</dbReference>
<dbReference type="SMART" id="SM00738">
    <property type="entry name" value="NGN"/>
    <property type="match status" value="1"/>
</dbReference>
<evidence type="ECO:0000256" key="4">
    <source>
        <dbReference type="ARBA" id="ARBA00023163"/>
    </source>
</evidence>
<dbReference type="GO" id="GO:0006354">
    <property type="term" value="P:DNA-templated transcription elongation"/>
    <property type="evidence" value="ECO:0007669"/>
    <property type="project" value="UniProtKB-UniRule"/>
</dbReference>
<keyword evidence="4 5" id="KW-0804">Transcription</keyword>
<dbReference type="NCBIfam" id="TIGR00922">
    <property type="entry name" value="nusG"/>
    <property type="match status" value="1"/>
</dbReference>
<evidence type="ECO:0000256" key="1">
    <source>
        <dbReference type="ARBA" id="ARBA00022472"/>
    </source>
</evidence>
<dbReference type="CDD" id="cd09891">
    <property type="entry name" value="NGN_Bact_1"/>
    <property type="match status" value="1"/>
</dbReference>
<dbReference type="SUPFAM" id="SSF82679">
    <property type="entry name" value="N-utilization substance G protein NusG, N-terminal domain"/>
    <property type="match status" value="1"/>
</dbReference>
<dbReference type="InterPro" id="IPR036735">
    <property type="entry name" value="NGN_dom_sf"/>
</dbReference>
<dbReference type="PANTHER" id="PTHR30265">
    <property type="entry name" value="RHO-INTERACTING TRANSCRIPTION TERMINATION FACTOR NUSG"/>
    <property type="match status" value="1"/>
</dbReference>
<evidence type="ECO:0000256" key="2">
    <source>
        <dbReference type="ARBA" id="ARBA00022814"/>
    </source>
</evidence>
<accession>A0A1G6T9N8</accession>
<dbReference type="GO" id="GO:0032784">
    <property type="term" value="P:regulation of DNA-templated transcription elongation"/>
    <property type="evidence" value="ECO:0007669"/>
    <property type="project" value="InterPro"/>
</dbReference>
<evidence type="ECO:0000256" key="5">
    <source>
        <dbReference type="HAMAP-Rule" id="MF_00948"/>
    </source>
</evidence>
<keyword evidence="3 5" id="KW-0805">Transcription regulation</keyword>
<dbReference type="EMBL" id="FNAF01000002">
    <property type="protein sequence ID" value="SDD25749.1"/>
    <property type="molecule type" value="Genomic_DNA"/>
</dbReference>
<keyword evidence="1 5" id="KW-0806">Transcription termination</keyword>
<dbReference type="CDD" id="cd06091">
    <property type="entry name" value="KOW_NusG"/>
    <property type="match status" value="1"/>
</dbReference>
<dbReference type="InterPro" id="IPR001062">
    <property type="entry name" value="Transcrpt_antiterm_NusG"/>
</dbReference>
<dbReference type="PRINTS" id="PR00338">
    <property type="entry name" value="NUSGTNSCPFCT"/>
</dbReference>
<comment type="similarity">
    <text evidence="5 7">Belongs to the NusG family.</text>
</comment>
<feature type="domain" description="NusG-like N-terminal" evidence="8">
    <location>
        <begin position="6"/>
        <end position="114"/>
    </location>
</feature>
<evidence type="ECO:0000313" key="10">
    <source>
        <dbReference type="Proteomes" id="UP000198995"/>
    </source>
</evidence>
<comment type="function">
    <text evidence="5 7">Participates in transcription elongation, termination and antitermination.</text>
</comment>
<keyword evidence="10" id="KW-1185">Reference proteome</keyword>
<evidence type="ECO:0000256" key="3">
    <source>
        <dbReference type="ARBA" id="ARBA00023015"/>
    </source>
</evidence>
<dbReference type="STRING" id="2741.SAMN04489866_10296"/>